<dbReference type="Proteomes" id="UP000247591">
    <property type="component" value="Unassembled WGS sequence"/>
</dbReference>
<keyword evidence="3" id="KW-1185">Reference proteome</keyword>
<proteinExistence type="predicted"/>
<organism evidence="2 3">
    <name type="scientific">Williamsia limnetica</name>
    <dbReference type="NCBI Taxonomy" id="882452"/>
    <lineage>
        <taxon>Bacteria</taxon>
        <taxon>Bacillati</taxon>
        <taxon>Actinomycetota</taxon>
        <taxon>Actinomycetes</taxon>
        <taxon>Mycobacteriales</taxon>
        <taxon>Nocardiaceae</taxon>
        <taxon>Williamsia</taxon>
    </lineage>
</organism>
<feature type="region of interest" description="Disordered" evidence="1">
    <location>
        <begin position="180"/>
        <end position="211"/>
    </location>
</feature>
<reference evidence="2 3" key="1">
    <citation type="submission" date="2018-06" db="EMBL/GenBank/DDBJ databases">
        <title>Genomic Encyclopedia of Type Strains, Phase IV (KMG-IV): sequencing the most valuable type-strain genomes for metagenomic binning, comparative biology and taxonomic classification.</title>
        <authorList>
            <person name="Goeker M."/>
        </authorList>
    </citation>
    <scope>NUCLEOTIDE SEQUENCE [LARGE SCALE GENOMIC DNA]</scope>
    <source>
        <strain evidence="2 3">DSM 45521</strain>
    </source>
</reference>
<dbReference type="OrthoDB" id="4579707at2"/>
<evidence type="ECO:0000313" key="2">
    <source>
        <dbReference type="EMBL" id="PYE20104.1"/>
    </source>
</evidence>
<gene>
    <name evidence="2" type="ORF">DFR67_102242</name>
</gene>
<dbReference type="AlphaFoldDB" id="A0A318RNA5"/>
<dbReference type="EMBL" id="QJSP01000002">
    <property type="protein sequence ID" value="PYE20104.1"/>
    <property type="molecule type" value="Genomic_DNA"/>
</dbReference>
<accession>A0A318RNA5</accession>
<sequence length="211" mass="22840">MPQSAQPSGDGGYPTPDELRYEERWLKTDAVDLDSADGTFIRAFIEASELRYYVGSYDASYPGYAAALAPALAAGRTPDVEDLLFSAPAYGVIYRRVISVDVAEDNTVRVVGCKSTPGIPPTPPPSQRPDGHGLVEAFALSYRRSGDSPPAEQHGARKVPYDSVFGDWYAVEYDPLYGDTDPTSREPCYTDALTPSDTVELGWPAGPQPRA</sequence>
<evidence type="ECO:0000256" key="1">
    <source>
        <dbReference type="SAM" id="MobiDB-lite"/>
    </source>
</evidence>
<evidence type="ECO:0000313" key="3">
    <source>
        <dbReference type="Proteomes" id="UP000247591"/>
    </source>
</evidence>
<comment type="caution">
    <text evidence="2">The sequence shown here is derived from an EMBL/GenBank/DDBJ whole genome shotgun (WGS) entry which is preliminary data.</text>
</comment>
<protein>
    <submittedName>
        <fullName evidence="2">Uncharacterized protein</fullName>
    </submittedName>
</protein>
<dbReference type="RefSeq" id="WP_110468113.1">
    <property type="nucleotide sequence ID" value="NZ_QJSP01000002.1"/>
</dbReference>
<name>A0A318RNA5_WILLI</name>